<dbReference type="SMART" id="SM00796">
    <property type="entry name" value="AHS1"/>
    <property type="match status" value="1"/>
</dbReference>
<gene>
    <name evidence="5" type="primary">pxpB</name>
    <name evidence="5" type="ORF">ACFODT_11870</name>
</gene>
<dbReference type="InterPro" id="IPR029000">
    <property type="entry name" value="Cyclophilin-like_dom_sf"/>
</dbReference>
<evidence type="ECO:0000256" key="1">
    <source>
        <dbReference type="ARBA" id="ARBA00022741"/>
    </source>
</evidence>
<keyword evidence="2 5" id="KW-0378">Hydrolase</keyword>
<dbReference type="GO" id="GO:0017168">
    <property type="term" value="F:5-oxoprolinase (ATP-hydrolyzing) activity"/>
    <property type="evidence" value="ECO:0007669"/>
    <property type="project" value="UniProtKB-EC"/>
</dbReference>
<dbReference type="Proteomes" id="UP001595384">
    <property type="component" value="Unassembled WGS sequence"/>
</dbReference>
<dbReference type="PANTHER" id="PTHR34698:SF2">
    <property type="entry name" value="5-OXOPROLINASE SUBUNIT B"/>
    <property type="match status" value="1"/>
</dbReference>
<evidence type="ECO:0000259" key="4">
    <source>
        <dbReference type="SMART" id="SM00796"/>
    </source>
</evidence>
<dbReference type="NCBIfam" id="TIGR00370">
    <property type="entry name" value="5-oxoprolinase subunit PxpB"/>
    <property type="match status" value="1"/>
</dbReference>
<accession>A0ABV7CBC1</accession>
<dbReference type="Gene3D" id="3.30.1360.40">
    <property type="match status" value="1"/>
</dbReference>
<dbReference type="EMBL" id="JBHRSE010000078">
    <property type="protein sequence ID" value="MFC3024521.1"/>
    <property type="molecule type" value="Genomic_DNA"/>
</dbReference>
<keyword evidence="1" id="KW-0547">Nucleotide-binding</keyword>
<protein>
    <submittedName>
        <fullName evidence="5">5-oxoprolinase subunit PxpB</fullName>
        <ecNumber evidence="5">3.5.2.9</ecNumber>
    </submittedName>
</protein>
<dbReference type="PANTHER" id="PTHR34698">
    <property type="entry name" value="5-OXOPROLINASE SUBUNIT B"/>
    <property type="match status" value="1"/>
</dbReference>
<sequence length="237" mass="25925">MTITPVSETTFLISFGQTITPKVADTIAAALPIIRQVMGNSLIDMIPSYSSILIEFDNGIMAMTSCIHALDQQLSRDNELGTTAPNQDTLEIPVYYGEDVALDQHAICTHTGLSFEDIVRLHTQQTYRVYALGFLPGFAYLGQLDDRLTIPRKTSPSFRIPKGSVAIADQQTAVYPKASPGGWHVIGRTPVDLIDYQRQTLTLFTPAAKVRFVPISQATFLAMGGQLDSSLVEGTRC</sequence>
<comment type="caution">
    <text evidence="5">The sequence shown here is derived from an EMBL/GenBank/DDBJ whole genome shotgun (WGS) entry which is preliminary data.</text>
</comment>
<dbReference type="Pfam" id="PF02682">
    <property type="entry name" value="CT_C_D"/>
    <property type="match status" value="1"/>
</dbReference>
<feature type="domain" description="Carboxyltransferase" evidence="4">
    <location>
        <begin position="1"/>
        <end position="204"/>
    </location>
</feature>
<keyword evidence="3" id="KW-0067">ATP-binding</keyword>
<evidence type="ECO:0000256" key="2">
    <source>
        <dbReference type="ARBA" id="ARBA00022801"/>
    </source>
</evidence>
<dbReference type="Gene3D" id="2.40.100.10">
    <property type="entry name" value="Cyclophilin-like"/>
    <property type="match status" value="1"/>
</dbReference>
<evidence type="ECO:0000313" key="5">
    <source>
        <dbReference type="EMBL" id="MFC3024521.1"/>
    </source>
</evidence>
<name>A0ABV7CBC1_9VIBR</name>
<dbReference type="SUPFAM" id="SSF50891">
    <property type="entry name" value="Cyclophilin-like"/>
    <property type="match status" value="1"/>
</dbReference>
<organism evidence="5 6">
    <name type="scientific">Vibrio zhugei</name>
    <dbReference type="NCBI Taxonomy" id="2479546"/>
    <lineage>
        <taxon>Bacteria</taxon>
        <taxon>Pseudomonadati</taxon>
        <taxon>Pseudomonadota</taxon>
        <taxon>Gammaproteobacteria</taxon>
        <taxon>Vibrionales</taxon>
        <taxon>Vibrionaceae</taxon>
        <taxon>Vibrio</taxon>
    </lineage>
</organism>
<dbReference type="InterPro" id="IPR010016">
    <property type="entry name" value="PxpB"/>
</dbReference>
<dbReference type="EC" id="3.5.2.9" evidence="5"/>
<proteinExistence type="predicted"/>
<dbReference type="RefSeq" id="WP_241967782.1">
    <property type="nucleotide sequence ID" value="NZ_AP024911.1"/>
</dbReference>
<evidence type="ECO:0000313" key="6">
    <source>
        <dbReference type="Proteomes" id="UP001595384"/>
    </source>
</evidence>
<reference evidence="6" key="1">
    <citation type="journal article" date="2019" name="Int. J. Syst. Evol. Microbiol.">
        <title>The Global Catalogue of Microorganisms (GCM) 10K type strain sequencing project: providing services to taxonomists for standard genome sequencing and annotation.</title>
        <authorList>
            <consortium name="The Broad Institute Genomics Platform"/>
            <consortium name="The Broad Institute Genome Sequencing Center for Infectious Disease"/>
            <person name="Wu L."/>
            <person name="Ma J."/>
        </authorList>
    </citation>
    <scope>NUCLEOTIDE SEQUENCE [LARGE SCALE GENOMIC DNA]</scope>
    <source>
        <strain evidence="6">KCTC 62784</strain>
    </source>
</reference>
<evidence type="ECO:0000256" key="3">
    <source>
        <dbReference type="ARBA" id="ARBA00022840"/>
    </source>
</evidence>
<keyword evidence="6" id="KW-1185">Reference proteome</keyword>
<dbReference type="InterPro" id="IPR003833">
    <property type="entry name" value="CT_C_D"/>
</dbReference>
<dbReference type="SUPFAM" id="SSF160467">
    <property type="entry name" value="PH0987 N-terminal domain-like"/>
    <property type="match status" value="1"/>
</dbReference>